<accession>A0A9Y2IMH5</accession>
<keyword evidence="3" id="KW-1185">Reference proteome</keyword>
<feature type="compositionally biased region" description="Gly residues" evidence="1">
    <location>
        <begin position="47"/>
        <end position="59"/>
    </location>
</feature>
<proteinExistence type="predicted"/>
<feature type="region of interest" description="Disordered" evidence="1">
    <location>
        <begin position="77"/>
        <end position="96"/>
    </location>
</feature>
<protein>
    <submittedName>
        <fullName evidence="2">DUF2188 domain-containing protein</fullName>
    </submittedName>
</protein>
<dbReference type="Pfam" id="PF09954">
    <property type="entry name" value="DUF2188"/>
    <property type="match status" value="1"/>
</dbReference>
<dbReference type="InterPro" id="IPR018691">
    <property type="entry name" value="DUF2188"/>
</dbReference>
<dbReference type="KEGG" id="acab:QRX50_19675"/>
<evidence type="ECO:0000313" key="3">
    <source>
        <dbReference type="Proteomes" id="UP001236014"/>
    </source>
</evidence>
<dbReference type="AlphaFoldDB" id="A0A9Y2IMH5"/>
<dbReference type="RefSeq" id="WP_285973402.1">
    <property type="nucleotide sequence ID" value="NZ_CP127294.1"/>
</dbReference>
<reference evidence="2 3" key="1">
    <citation type="submission" date="2023-06" db="EMBL/GenBank/DDBJ databases">
        <authorList>
            <person name="Oyuntsetseg B."/>
            <person name="Kim S.B."/>
        </authorList>
    </citation>
    <scope>NUCLEOTIDE SEQUENCE [LARGE SCALE GENOMIC DNA]</scope>
    <source>
        <strain evidence="2 3">2-15</strain>
    </source>
</reference>
<evidence type="ECO:0000256" key="1">
    <source>
        <dbReference type="SAM" id="MobiDB-lite"/>
    </source>
</evidence>
<feature type="region of interest" description="Disordered" evidence="1">
    <location>
        <begin position="26"/>
        <end position="59"/>
    </location>
</feature>
<name>A0A9Y2IMH5_9PSEU</name>
<gene>
    <name evidence="2" type="ORF">QRX50_19675</name>
</gene>
<sequence length="134" mass="14380">MSTNDTVAPLDPLVTRSREDIRIYPVGWSPETGVPGSGGPGIQREGGAAGAPGGQGGRLVKGDVESFYEAGQWKTKVEGNQQASHTHGSKEEAVAKGREMAIERVVEHFIRNMDGTIAVRHTYPRSRDSRNIPG</sequence>
<dbReference type="Proteomes" id="UP001236014">
    <property type="component" value="Chromosome"/>
</dbReference>
<organism evidence="2 3">
    <name type="scientific">Amycolatopsis carbonis</name>
    <dbReference type="NCBI Taxonomy" id="715471"/>
    <lineage>
        <taxon>Bacteria</taxon>
        <taxon>Bacillati</taxon>
        <taxon>Actinomycetota</taxon>
        <taxon>Actinomycetes</taxon>
        <taxon>Pseudonocardiales</taxon>
        <taxon>Pseudonocardiaceae</taxon>
        <taxon>Amycolatopsis</taxon>
    </lineage>
</organism>
<dbReference type="EMBL" id="CP127294">
    <property type="protein sequence ID" value="WIX82837.1"/>
    <property type="molecule type" value="Genomic_DNA"/>
</dbReference>
<evidence type="ECO:0000313" key="2">
    <source>
        <dbReference type="EMBL" id="WIX82837.1"/>
    </source>
</evidence>